<feature type="domain" description="Carrier" evidence="1">
    <location>
        <begin position="3"/>
        <end position="81"/>
    </location>
</feature>
<accession>A0ABT1IJ94</accession>
<dbReference type="EMBL" id="JAMTCO010000013">
    <property type="protein sequence ID" value="MCP2272730.1"/>
    <property type="molecule type" value="Genomic_DNA"/>
</dbReference>
<dbReference type="PROSITE" id="PS50075">
    <property type="entry name" value="CARRIER"/>
    <property type="match status" value="1"/>
</dbReference>
<evidence type="ECO:0000259" key="1">
    <source>
        <dbReference type="PROSITE" id="PS50075"/>
    </source>
</evidence>
<dbReference type="Proteomes" id="UP001205185">
    <property type="component" value="Unassembled WGS sequence"/>
</dbReference>
<dbReference type="Gene3D" id="1.10.1200.10">
    <property type="entry name" value="ACP-like"/>
    <property type="match status" value="1"/>
</dbReference>
<protein>
    <submittedName>
        <fullName evidence="2">Acyl carrier protein</fullName>
    </submittedName>
</protein>
<proteinExistence type="predicted"/>
<gene>
    <name evidence="2" type="ORF">LV75_005256</name>
</gene>
<evidence type="ECO:0000313" key="3">
    <source>
        <dbReference type="Proteomes" id="UP001205185"/>
    </source>
</evidence>
<keyword evidence="3" id="KW-1185">Reference proteome</keyword>
<name>A0ABT1IJ94_9PSEU</name>
<dbReference type="InterPro" id="IPR036736">
    <property type="entry name" value="ACP-like_sf"/>
</dbReference>
<dbReference type="SUPFAM" id="SSF47336">
    <property type="entry name" value="ACP-like"/>
    <property type="match status" value="1"/>
</dbReference>
<organism evidence="2 3">
    <name type="scientific">Actinokineospora diospyrosa</name>
    <dbReference type="NCBI Taxonomy" id="103728"/>
    <lineage>
        <taxon>Bacteria</taxon>
        <taxon>Bacillati</taxon>
        <taxon>Actinomycetota</taxon>
        <taxon>Actinomycetes</taxon>
        <taxon>Pseudonocardiales</taxon>
        <taxon>Pseudonocardiaceae</taxon>
        <taxon>Actinokineospora</taxon>
    </lineage>
</organism>
<sequence>MSEDVITVITTVTEIVAGEFGLPVAAVDADVDLSSLEGADSVKVLRAVAKIERTYDIELEDDQVFGLKTVRDAATLVVATLAEKEPSGGGR</sequence>
<evidence type="ECO:0000313" key="2">
    <source>
        <dbReference type="EMBL" id="MCP2272730.1"/>
    </source>
</evidence>
<reference evidence="2 3" key="1">
    <citation type="submission" date="2022-06" db="EMBL/GenBank/DDBJ databases">
        <title>Genomic Encyclopedia of Archaeal and Bacterial Type Strains, Phase II (KMG-II): from individual species to whole genera.</title>
        <authorList>
            <person name="Goeker M."/>
        </authorList>
    </citation>
    <scope>NUCLEOTIDE SEQUENCE [LARGE SCALE GENOMIC DNA]</scope>
    <source>
        <strain evidence="2 3">DSM 44255</strain>
    </source>
</reference>
<comment type="caution">
    <text evidence="2">The sequence shown here is derived from an EMBL/GenBank/DDBJ whole genome shotgun (WGS) entry which is preliminary data.</text>
</comment>
<dbReference type="RefSeq" id="WP_253889651.1">
    <property type="nucleotide sequence ID" value="NZ_BAAAVB010000008.1"/>
</dbReference>
<dbReference type="InterPro" id="IPR009081">
    <property type="entry name" value="PP-bd_ACP"/>
</dbReference>
<dbReference type="Pfam" id="PF00550">
    <property type="entry name" value="PP-binding"/>
    <property type="match status" value="1"/>
</dbReference>